<dbReference type="RefSeq" id="WP_210681947.1">
    <property type="nucleotide sequence ID" value="NZ_JAGMWN010000004.1"/>
</dbReference>
<dbReference type="Proteomes" id="UP000672602">
    <property type="component" value="Unassembled WGS sequence"/>
</dbReference>
<feature type="transmembrane region" description="Helical" evidence="1">
    <location>
        <begin position="153"/>
        <end position="170"/>
    </location>
</feature>
<dbReference type="Pfam" id="PF05145">
    <property type="entry name" value="AbrB"/>
    <property type="match status" value="1"/>
</dbReference>
<feature type="transmembrane region" description="Helical" evidence="1">
    <location>
        <begin position="268"/>
        <end position="290"/>
    </location>
</feature>
<dbReference type="InterPro" id="IPR007820">
    <property type="entry name" value="AbrB_fam"/>
</dbReference>
<name>A0A8J7SN29_9PROT</name>
<dbReference type="EMBL" id="JAGMWN010000004">
    <property type="protein sequence ID" value="MBP5857361.1"/>
    <property type="molecule type" value="Genomic_DNA"/>
</dbReference>
<dbReference type="PANTHER" id="PTHR38457:SF1">
    <property type="entry name" value="REGULATOR ABRB-RELATED"/>
    <property type="match status" value="1"/>
</dbReference>
<comment type="caution">
    <text evidence="2">The sequence shown here is derived from an EMBL/GenBank/DDBJ whole genome shotgun (WGS) entry which is preliminary data.</text>
</comment>
<reference evidence="2" key="1">
    <citation type="submission" date="2021-04" db="EMBL/GenBank/DDBJ databases">
        <authorList>
            <person name="Zhang D.-C."/>
        </authorList>
    </citation>
    <scope>NUCLEOTIDE SEQUENCE</scope>
    <source>
        <strain evidence="2">CGMCC 1.15697</strain>
    </source>
</reference>
<feature type="transmembrane region" description="Helical" evidence="1">
    <location>
        <begin position="310"/>
        <end position="343"/>
    </location>
</feature>
<evidence type="ECO:0000313" key="2">
    <source>
        <dbReference type="EMBL" id="MBP5857361.1"/>
    </source>
</evidence>
<organism evidence="2 3">
    <name type="scientific">Marivibrio halodurans</name>
    <dbReference type="NCBI Taxonomy" id="2039722"/>
    <lineage>
        <taxon>Bacteria</taxon>
        <taxon>Pseudomonadati</taxon>
        <taxon>Pseudomonadota</taxon>
        <taxon>Alphaproteobacteria</taxon>
        <taxon>Rhodospirillales</taxon>
        <taxon>Rhodospirillaceae</taxon>
        <taxon>Marivibrio</taxon>
    </lineage>
</organism>
<protein>
    <submittedName>
        <fullName evidence="2">AbrB family transcriptional regulator</fullName>
    </submittedName>
</protein>
<sequence length="360" mass="38401">MMGVVRADIGPMVLALAAGAAGAFGAQAVSLPLPWMLGPMCVCTALALLKVPIRGPMPIRPPMIAILGIMLGSGFSPEMLGRASQWAVSLAMLGAYVATVGALAYPYFRRVGGYDRVTAFFAGMPGGLNEMMLVGHAYGGDDRRIVLTHASRILLAVLLIPIFFRLTTDIDMSNRSAFGVSIDEVSLKDYAILATCAVVGVPVAKLLRLPAALLIGPMIISAFVHLMGWSASQPPREIVNLAQWIIGTVIGCRFVGVARAEIFRVLRISVGATAIMLAVCAFFALLLHWLVGMEVDTVVLAYAPGGLAEMSLVALALGTDVAFVATHHMVRIILVVMAAPAFFRLSARWNKGRDRETRRE</sequence>
<feature type="transmembrane region" description="Helical" evidence="1">
    <location>
        <begin position="63"/>
        <end position="80"/>
    </location>
</feature>
<keyword evidence="1" id="KW-0812">Transmembrane</keyword>
<feature type="transmembrane region" description="Helical" evidence="1">
    <location>
        <begin position="86"/>
        <end position="108"/>
    </location>
</feature>
<dbReference type="NCBIfam" id="TIGR03082">
    <property type="entry name" value="Gneg_AbrB_dup"/>
    <property type="match status" value="2"/>
</dbReference>
<dbReference type="GO" id="GO:0016020">
    <property type="term" value="C:membrane"/>
    <property type="evidence" value="ECO:0007669"/>
    <property type="project" value="InterPro"/>
</dbReference>
<proteinExistence type="predicted"/>
<evidence type="ECO:0000256" key="1">
    <source>
        <dbReference type="SAM" id="Phobius"/>
    </source>
</evidence>
<accession>A0A8J7SN29</accession>
<keyword evidence="1" id="KW-1133">Transmembrane helix</keyword>
<dbReference type="PANTHER" id="PTHR38457">
    <property type="entry name" value="REGULATOR ABRB-RELATED"/>
    <property type="match status" value="1"/>
</dbReference>
<dbReference type="GO" id="GO:0010468">
    <property type="term" value="P:regulation of gene expression"/>
    <property type="evidence" value="ECO:0007669"/>
    <property type="project" value="InterPro"/>
</dbReference>
<keyword evidence="1" id="KW-0472">Membrane</keyword>
<evidence type="ECO:0000313" key="3">
    <source>
        <dbReference type="Proteomes" id="UP000672602"/>
    </source>
</evidence>
<keyword evidence="3" id="KW-1185">Reference proteome</keyword>
<feature type="transmembrane region" description="Helical" evidence="1">
    <location>
        <begin position="238"/>
        <end position="256"/>
    </location>
</feature>
<dbReference type="AlphaFoldDB" id="A0A8J7SN29"/>
<dbReference type="InterPro" id="IPR017516">
    <property type="entry name" value="AbrB_dup"/>
</dbReference>
<feature type="transmembrane region" description="Helical" evidence="1">
    <location>
        <begin position="214"/>
        <end position="232"/>
    </location>
</feature>
<gene>
    <name evidence="2" type="ORF">KAJ83_10105</name>
</gene>
<dbReference type="PIRSF" id="PIRSF038991">
    <property type="entry name" value="Protein_AbrB"/>
    <property type="match status" value="1"/>
</dbReference>